<dbReference type="EMBL" id="CAJNYT010001176">
    <property type="protein sequence ID" value="CAF3399365.1"/>
    <property type="molecule type" value="Genomic_DNA"/>
</dbReference>
<dbReference type="AlphaFoldDB" id="A0A817ZYE6"/>
<dbReference type="EMBL" id="CAJOBR010004457">
    <property type="protein sequence ID" value="CAF4782472.1"/>
    <property type="molecule type" value="Genomic_DNA"/>
</dbReference>
<evidence type="ECO:0000313" key="2">
    <source>
        <dbReference type="EMBL" id="CAF3523260.1"/>
    </source>
</evidence>
<dbReference type="Proteomes" id="UP000663862">
    <property type="component" value="Unassembled WGS sequence"/>
</dbReference>
<sequence>MINIHFIANEDGKKSIKQLPDNFTCQDFIKIIIDLFGSHATEHYTFVAKGKALNLADEVQFGVWKKNLTNGVNIFVGRRMHGGEIINIISFLMVNITFTPLNSSKSYSVELNDNFTLTDIRNAVPELGDLIQFRLLIDDDQLCLEKESIFNRQKPLILQNPRITLLRRAPGGTFIEISLLKQILLEDLKEEFKKLDLTTSECYFCKCPELCATIHHTNICVDCFPNYLHDTNFQLRCMREVSPFHRYSMIFRGANNITISCSPTDEEKLGLDFQDIVLSNRRSDKNLCTRIIDYQTFFKSSQFIDKWSILCEITDLIKNIDCQICYCGALLFNMTMFAKQQCTSCQRWLCFFCNRNWNDQCMKNGRFTCTDDDCEYQRRLSFDLVPLQRNKALMVPDRRCCPNCFIVGGYGIQCKYHGCPHCKHQFCFICLETEEDCKRIYKVDCDHQCAPIKKQNYSMFPCINEETEPTPFDLLGRSLNFDN</sequence>
<evidence type="ECO:0000313" key="8">
    <source>
        <dbReference type="Proteomes" id="UP000663873"/>
    </source>
</evidence>
<dbReference type="EMBL" id="CAJOBP010027040">
    <property type="protein sequence ID" value="CAF4618443.1"/>
    <property type="molecule type" value="Genomic_DNA"/>
</dbReference>
<dbReference type="EMBL" id="CAJOBQ010006937">
    <property type="protein sequence ID" value="CAF4677527.1"/>
    <property type="molecule type" value="Genomic_DNA"/>
</dbReference>
<keyword evidence="8" id="KW-1185">Reference proteome</keyword>
<dbReference type="Proteomes" id="UP000663838">
    <property type="component" value="Unassembled WGS sequence"/>
</dbReference>
<dbReference type="EMBL" id="CAJOBS010003408">
    <property type="protein sequence ID" value="CAF4855327.1"/>
    <property type="molecule type" value="Genomic_DNA"/>
</dbReference>
<organism evidence="1 7">
    <name type="scientific">Rotaria socialis</name>
    <dbReference type="NCBI Taxonomy" id="392032"/>
    <lineage>
        <taxon>Eukaryota</taxon>
        <taxon>Metazoa</taxon>
        <taxon>Spiralia</taxon>
        <taxon>Gnathifera</taxon>
        <taxon>Rotifera</taxon>
        <taxon>Eurotatoria</taxon>
        <taxon>Bdelloidea</taxon>
        <taxon>Philodinida</taxon>
        <taxon>Philodinidae</taxon>
        <taxon>Rotaria</taxon>
    </lineage>
</organism>
<evidence type="ECO:0000313" key="4">
    <source>
        <dbReference type="EMBL" id="CAF4677527.1"/>
    </source>
</evidence>
<dbReference type="Proteomes" id="UP000663873">
    <property type="component" value="Unassembled WGS sequence"/>
</dbReference>
<proteinExistence type="predicted"/>
<protein>
    <submittedName>
        <fullName evidence="1">Uncharacterized protein</fullName>
    </submittedName>
</protein>
<dbReference type="Proteomes" id="UP000663865">
    <property type="component" value="Unassembled WGS sequence"/>
</dbReference>
<gene>
    <name evidence="1" type="ORF">GRG538_LOCUS9868</name>
    <name evidence="2" type="ORF">KIK155_LOCUS17043</name>
    <name evidence="5" type="ORF">QYT958_LOCUS22796</name>
    <name evidence="6" type="ORF">TOA249_LOCUS27234</name>
    <name evidence="4" type="ORF">TSG867_LOCUS32200</name>
    <name evidence="3" type="ORF">UJA718_LOCUS31885</name>
</gene>
<evidence type="ECO:0000313" key="1">
    <source>
        <dbReference type="EMBL" id="CAF3399365.1"/>
    </source>
</evidence>
<dbReference type="EMBL" id="CAJNYV010003027">
    <property type="protein sequence ID" value="CAF3523260.1"/>
    <property type="molecule type" value="Genomic_DNA"/>
</dbReference>
<name>A0A817ZYE6_9BILA</name>
<accession>A0A817ZYE6</accession>
<dbReference type="Proteomes" id="UP000663848">
    <property type="component" value="Unassembled WGS sequence"/>
</dbReference>
<dbReference type="Proteomes" id="UP000663872">
    <property type="component" value="Unassembled WGS sequence"/>
</dbReference>
<evidence type="ECO:0000313" key="5">
    <source>
        <dbReference type="EMBL" id="CAF4782472.1"/>
    </source>
</evidence>
<reference evidence="1" key="1">
    <citation type="submission" date="2021-02" db="EMBL/GenBank/DDBJ databases">
        <authorList>
            <person name="Nowell W R."/>
        </authorList>
    </citation>
    <scope>NUCLEOTIDE SEQUENCE</scope>
</reference>
<comment type="caution">
    <text evidence="1">The sequence shown here is derived from an EMBL/GenBank/DDBJ whole genome shotgun (WGS) entry which is preliminary data.</text>
</comment>
<evidence type="ECO:0000313" key="6">
    <source>
        <dbReference type="EMBL" id="CAF4855327.1"/>
    </source>
</evidence>
<evidence type="ECO:0000313" key="7">
    <source>
        <dbReference type="Proteomes" id="UP000663872"/>
    </source>
</evidence>
<evidence type="ECO:0000313" key="3">
    <source>
        <dbReference type="EMBL" id="CAF4618443.1"/>
    </source>
</evidence>